<comment type="caution">
    <text evidence="6">The sequence shown here is derived from an EMBL/GenBank/DDBJ whole genome shotgun (WGS) entry which is preliminary data.</text>
</comment>
<dbReference type="PROSITE" id="PS00678">
    <property type="entry name" value="WD_REPEATS_1"/>
    <property type="match status" value="1"/>
</dbReference>
<dbReference type="PROSITE" id="PS50082">
    <property type="entry name" value="WD_REPEATS_2"/>
    <property type="match status" value="5"/>
</dbReference>
<gene>
    <name evidence="6" type="ORF">ODALV1_LOCUS21684</name>
</gene>
<evidence type="ECO:0000256" key="4">
    <source>
        <dbReference type="PROSITE-ProRule" id="PRU00221"/>
    </source>
</evidence>
<evidence type="ECO:0000256" key="5">
    <source>
        <dbReference type="SAM" id="MobiDB-lite"/>
    </source>
</evidence>
<feature type="region of interest" description="Disordered" evidence="5">
    <location>
        <begin position="390"/>
        <end position="434"/>
    </location>
</feature>
<dbReference type="EMBL" id="CAXLJM020000072">
    <property type="protein sequence ID" value="CAL8127074.1"/>
    <property type="molecule type" value="Genomic_DNA"/>
</dbReference>
<dbReference type="PANTHER" id="PTHR44019:SF8">
    <property type="entry name" value="POC1 CENTRIOLAR PROTEIN HOMOLOG"/>
    <property type="match status" value="1"/>
</dbReference>
<sequence length="434" mass="48082">MHALSLISMPQLEHAEFSIIYQQQLDLCRLKVLSRTSNLDMSQKQPSALEPLSRKVKKGYVRGQEPAPSLLNHYRGHRGSINSVAFHPNLETVYSAGTDGFIMSWNFRRETRALRFEGHEKPVNEVALSKDGDLMLSASDDATVRVWVPIIKGDFLSLKAHSAAVRSVCFNPVETSQFATCSNDKTVKLWSVQRFKTKANTTKFKSHDFITSFSNHTNWVRSVRYSRDGRLLCTASDDKSIRVYDLRNNTCVHTLSCDAGTPTKADFNPCGGYYVGVSTTANSFLLYDARMEKLLQSYTNLNDGPVNSFAFHPGGDFAVTVSEDAKIKILDLVEGRPIFTLYGPRTGVLATAFSPDGKLFATGGKDRELLIWEPVLLPYSEDEIATDYNKENSASLQGSKASERASVAGTESRNISQSGSKSSTSSRQTIHSMS</sequence>
<dbReference type="InterPro" id="IPR001680">
    <property type="entry name" value="WD40_rpt"/>
</dbReference>
<feature type="repeat" description="WD" evidence="4">
    <location>
        <begin position="213"/>
        <end position="254"/>
    </location>
</feature>
<evidence type="ECO:0000313" key="7">
    <source>
        <dbReference type="Proteomes" id="UP001642540"/>
    </source>
</evidence>
<evidence type="ECO:0008006" key="8">
    <source>
        <dbReference type="Google" id="ProtNLM"/>
    </source>
</evidence>
<dbReference type="SMART" id="SM00320">
    <property type="entry name" value="WD40"/>
    <property type="match status" value="7"/>
</dbReference>
<dbReference type="InterPro" id="IPR015943">
    <property type="entry name" value="WD40/YVTN_repeat-like_dom_sf"/>
</dbReference>
<dbReference type="InterPro" id="IPR036322">
    <property type="entry name" value="WD40_repeat_dom_sf"/>
</dbReference>
<evidence type="ECO:0000256" key="1">
    <source>
        <dbReference type="ARBA" id="ARBA00022574"/>
    </source>
</evidence>
<dbReference type="Gene3D" id="2.130.10.10">
    <property type="entry name" value="YVTN repeat-like/Quinoprotein amine dehydrogenase"/>
    <property type="match status" value="3"/>
</dbReference>
<dbReference type="InterPro" id="IPR019775">
    <property type="entry name" value="WD40_repeat_CS"/>
</dbReference>
<comment type="similarity">
    <text evidence="3">Belongs to the WD repeat POC1 family.</text>
</comment>
<name>A0ABP1RFH1_9HEXA</name>
<feature type="repeat" description="WD" evidence="4">
    <location>
        <begin position="116"/>
        <end position="147"/>
    </location>
</feature>
<keyword evidence="2" id="KW-0677">Repeat</keyword>
<dbReference type="SUPFAM" id="SSF50978">
    <property type="entry name" value="WD40 repeat-like"/>
    <property type="match status" value="1"/>
</dbReference>
<organism evidence="6 7">
    <name type="scientific">Orchesella dallaii</name>
    <dbReference type="NCBI Taxonomy" id="48710"/>
    <lineage>
        <taxon>Eukaryota</taxon>
        <taxon>Metazoa</taxon>
        <taxon>Ecdysozoa</taxon>
        <taxon>Arthropoda</taxon>
        <taxon>Hexapoda</taxon>
        <taxon>Collembola</taxon>
        <taxon>Entomobryomorpha</taxon>
        <taxon>Entomobryoidea</taxon>
        <taxon>Orchesellidae</taxon>
        <taxon>Orchesellinae</taxon>
        <taxon>Orchesella</taxon>
    </lineage>
</organism>
<protein>
    <recommendedName>
        <fullName evidence="8">POC1 centriolar protein A</fullName>
    </recommendedName>
</protein>
<feature type="repeat" description="WD" evidence="4">
    <location>
        <begin position="74"/>
        <end position="115"/>
    </location>
</feature>
<dbReference type="PROSITE" id="PS50294">
    <property type="entry name" value="WD_REPEATS_REGION"/>
    <property type="match status" value="5"/>
</dbReference>
<keyword evidence="1 4" id="KW-0853">WD repeat</keyword>
<evidence type="ECO:0000313" key="6">
    <source>
        <dbReference type="EMBL" id="CAL8127074.1"/>
    </source>
</evidence>
<dbReference type="PANTHER" id="PTHR44019">
    <property type="entry name" value="WD REPEAT-CONTAINING PROTEIN 55"/>
    <property type="match status" value="1"/>
</dbReference>
<dbReference type="InterPro" id="IPR020472">
    <property type="entry name" value="WD40_PAC1"/>
</dbReference>
<feature type="repeat" description="WD" evidence="4">
    <location>
        <begin position="158"/>
        <end position="200"/>
    </location>
</feature>
<dbReference type="CDD" id="cd00200">
    <property type="entry name" value="WD40"/>
    <property type="match status" value="1"/>
</dbReference>
<keyword evidence="7" id="KW-1185">Reference proteome</keyword>
<evidence type="ECO:0000256" key="3">
    <source>
        <dbReference type="ARBA" id="ARBA00037984"/>
    </source>
</evidence>
<feature type="repeat" description="WD" evidence="4">
    <location>
        <begin position="341"/>
        <end position="373"/>
    </location>
</feature>
<proteinExistence type="inferred from homology"/>
<reference evidence="6 7" key="1">
    <citation type="submission" date="2024-08" db="EMBL/GenBank/DDBJ databases">
        <authorList>
            <person name="Cucini C."/>
            <person name="Frati F."/>
        </authorList>
    </citation>
    <scope>NUCLEOTIDE SEQUENCE [LARGE SCALE GENOMIC DNA]</scope>
</reference>
<feature type="compositionally biased region" description="Low complexity" evidence="5">
    <location>
        <begin position="415"/>
        <end position="434"/>
    </location>
</feature>
<accession>A0ABP1RFH1</accession>
<dbReference type="Proteomes" id="UP001642540">
    <property type="component" value="Unassembled WGS sequence"/>
</dbReference>
<dbReference type="Pfam" id="PF00400">
    <property type="entry name" value="WD40"/>
    <property type="match status" value="6"/>
</dbReference>
<dbReference type="PRINTS" id="PR00320">
    <property type="entry name" value="GPROTEINBRPT"/>
</dbReference>
<feature type="compositionally biased region" description="Polar residues" evidence="5">
    <location>
        <begin position="391"/>
        <end position="400"/>
    </location>
</feature>
<dbReference type="InterPro" id="IPR050505">
    <property type="entry name" value="WDR55/POC1"/>
</dbReference>
<evidence type="ECO:0000256" key="2">
    <source>
        <dbReference type="ARBA" id="ARBA00022737"/>
    </source>
</evidence>